<dbReference type="Pfam" id="PF01555">
    <property type="entry name" value="N6_N4_Mtase"/>
    <property type="match status" value="1"/>
</dbReference>
<dbReference type="InterPro" id="IPR002941">
    <property type="entry name" value="DNA_methylase_N4/N6"/>
</dbReference>
<comment type="similarity">
    <text evidence="1">Belongs to the N(4)/N(6)-methyltransferase family.</text>
</comment>
<gene>
    <name evidence="5" type="ORF">MM415B04087_0007</name>
</gene>
<dbReference type="GO" id="GO:0032259">
    <property type="term" value="P:methylation"/>
    <property type="evidence" value="ECO:0007669"/>
    <property type="project" value="UniProtKB-KW"/>
</dbReference>
<evidence type="ECO:0000259" key="4">
    <source>
        <dbReference type="Pfam" id="PF01555"/>
    </source>
</evidence>
<dbReference type="InterPro" id="IPR001091">
    <property type="entry name" value="RM_Methyltransferase"/>
</dbReference>
<dbReference type="PRINTS" id="PR00508">
    <property type="entry name" value="S21N4MTFRASE"/>
</dbReference>
<dbReference type="EMBL" id="MT143186">
    <property type="protein sequence ID" value="QJA93905.1"/>
    <property type="molecule type" value="Genomic_DNA"/>
</dbReference>
<feature type="domain" description="DNA methylase N-4/N-6" evidence="4">
    <location>
        <begin position="255"/>
        <end position="358"/>
    </location>
</feature>
<dbReference type="GO" id="GO:0008170">
    <property type="term" value="F:N-methyltransferase activity"/>
    <property type="evidence" value="ECO:0007669"/>
    <property type="project" value="InterPro"/>
</dbReference>
<dbReference type="Gene3D" id="3.40.50.150">
    <property type="entry name" value="Vaccinia Virus protein VP39"/>
    <property type="match status" value="1"/>
</dbReference>
<name>A0A6M3LM69_9ZZZZ</name>
<proteinExistence type="inferred from homology"/>
<dbReference type="AlphaFoldDB" id="A0A6M3LM69"/>
<keyword evidence="3 5" id="KW-0808">Transferase</keyword>
<evidence type="ECO:0000256" key="3">
    <source>
        <dbReference type="ARBA" id="ARBA00022679"/>
    </source>
</evidence>
<keyword evidence="2 5" id="KW-0489">Methyltransferase</keyword>
<dbReference type="PROSITE" id="PS00092">
    <property type="entry name" value="N6_MTASE"/>
    <property type="match status" value="1"/>
</dbReference>
<organism evidence="5">
    <name type="scientific">viral metagenome</name>
    <dbReference type="NCBI Taxonomy" id="1070528"/>
    <lineage>
        <taxon>unclassified sequences</taxon>
        <taxon>metagenomes</taxon>
        <taxon>organismal metagenomes</taxon>
    </lineage>
</organism>
<evidence type="ECO:0000313" key="5">
    <source>
        <dbReference type="EMBL" id="QJA93905.1"/>
    </source>
</evidence>
<sequence length="363" mass="41537">MSGGDVNDLVKWEGIREITVSSREDLPKVKPALFGSTAIIKVLKARGDFKALFDISEWQAILKRQAGRFVSEMEKAQGRRTDLELGSNMIPSSSTYRDLGFTKLDARRWYLHYIIPEKDFKAYRDKRLEELKPLAQHDLLEIGKKTEREMKQRDADERNPVLDERILVGRFQDLGSQIADGSVHLILTDPPYEWKEGMELDDLAQFASEKLMVGGAFLCYIGQTQLPYAMDAFRRYLRYWWTIACLHSGAANLMQRYGVRATWKPILMFVKETRHNTDRIFLDRVSGGEEKEDDPSEKGVEWKQAVGEAEYLIEKLCPEDGLVVDPCLGSGTVAVAAETLRRRWIGIEVDRSTAEAANRRISR</sequence>
<evidence type="ECO:0000256" key="1">
    <source>
        <dbReference type="ARBA" id="ARBA00006594"/>
    </source>
</evidence>
<dbReference type="GO" id="GO:0003677">
    <property type="term" value="F:DNA binding"/>
    <property type="evidence" value="ECO:0007669"/>
    <property type="project" value="InterPro"/>
</dbReference>
<reference evidence="5" key="1">
    <citation type="submission" date="2020-03" db="EMBL/GenBank/DDBJ databases">
        <title>The deep terrestrial virosphere.</title>
        <authorList>
            <person name="Holmfeldt K."/>
            <person name="Nilsson E."/>
            <person name="Simone D."/>
            <person name="Lopez-Fernandez M."/>
            <person name="Wu X."/>
            <person name="de Brujin I."/>
            <person name="Lundin D."/>
            <person name="Andersson A."/>
            <person name="Bertilsson S."/>
            <person name="Dopson M."/>
        </authorList>
    </citation>
    <scope>NUCLEOTIDE SEQUENCE</scope>
    <source>
        <strain evidence="5">MM415B04087</strain>
    </source>
</reference>
<evidence type="ECO:0000256" key="2">
    <source>
        <dbReference type="ARBA" id="ARBA00022603"/>
    </source>
</evidence>
<accession>A0A6M3LM69</accession>
<dbReference type="InterPro" id="IPR002052">
    <property type="entry name" value="DNA_methylase_N6_adenine_CS"/>
</dbReference>
<dbReference type="InterPro" id="IPR029063">
    <property type="entry name" value="SAM-dependent_MTases_sf"/>
</dbReference>
<protein>
    <submittedName>
        <fullName evidence="5">Putative methyltransferase</fullName>
    </submittedName>
</protein>
<dbReference type="SUPFAM" id="SSF53335">
    <property type="entry name" value="S-adenosyl-L-methionine-dependent methyltransferases"/>
    <property type="match status" value="1"/>
</dbReference>